<reference evidence="3 4" key="1">
    <citation type="submission" date="2019-06" db="EMBL/GenBank/DDBJ databases">
        <title>YIM 131921 draft genome.</title>
        <authorList>
            <person name="Jiang L."/>
        </authorList>
    </citation>
    <scope>NUCLEOTIDE SEQUENCE [LARGE SCALE GENOMIC DNA]</scope>
    <source>
        <strain evidence="3 4">YIM 131921</strain>
    </source>
</reference>
<comment type="similarity">
    <text evidence="2">Belongs to the bacterial solute-binding protein 1 family.</text>
</comment>
<name>A0A5C4MMM1_9RHOB</name>
<dbReference type="Gene3D" id="3.40.190.10">
    <property type="entry name" value="Periplasmic binding protein-like II"/>
    <property type="match status" value="2"/>
</dbReference>
<comment type="subcellular location">
    <subcellularLocation>
        <location evidence="1">Periplasm</location>
    </subcellularLocation>
</comment>
<dbReference type="Proteomes" id="UP000305887">
    <property type="component" value="Unassembled WGS sequence"/>
</dbReference>
<gene>
    <name evidence="3" type="ORF">FHG66_18750</name>
</gene>
<sequence>MTFCQLLAARQGGLRFALCHNKSCHVHLDALRESAGQAGTAGPEPWEGSNVSIGYRISASALALGLAASAAFAQTDDFWRQAGAQFEGVTLHGVTESTPPSNYIKDVLAPQFTELTGINVEIETTSWDQMYDKAIKDMEAGTGIYDMVYIEQDIIYSYLSRDFLVNISQALADKPELKAPNFDEANFTTFADYFRDEDGGLYGIPMEAFIKLYLYRTDLFADPEVQAAFKEQFGRDLAPAKTHEEYTQIAEFFTKLGQDRGEDLWGTTAQAHTGHPASWYEYVESVAPTFGVYNWGINAENNFAATVENGGSMNSPEAKEALRWWLHLRDIAPPESSASTWSETATTFAAGRVAQGLIYGENAAWIASDENQSRVVGNVGVALPPVAEGVMEAAESGEGYIGYYDGGAFGIPVSSQNQDAAVLFAQFIAQPEVQAQWAVAAPRITVSSTYDAPEVQELNTSLGGYFDLLRDQGKLFAGAPPFPFHAQLREAISPIFYQILTGDIEPDAGLDQMAAKTEEELTALGYRK</sequence>
<keyword evidence="4" id="KW-1185">Reference proteome</keyword>
<dbReference type="SUPFAM" id="SSF53850">
    <property type="entry name" value="Periplasmic binding protein-like II"/>
    <property type="match status" value="1"/>
</dbReference>
<evidence type="ECO:0000256" key="1">
    <source>
        <dbReference type="ARBA" id="ARBA00004418"/>
    </source>
</evidence>
<protein>
    <submittedName>
        <fullName evidence="3">Extracellular solute-binding protein</fullName>
    </submittedName>
</protein>
<evidence type="ECO:0000313" key="4">
    <source>
        <dbReference type="Proteomes" id="UP000305887"/>
    </source>
</evidence>
<dbReference type="InterPro" id="IPR050490">
    <property type="entry name" value="Bact_solute-bd_prot1"/>
</dbReference>
<proteinExistence type="inferred from homology"/>
<dbReference type="AlphaFoldDB" id="A0A5C4MMM1"/>
<dbReference type="EMBL" id="VDFU01000035">
    <property type="protein sequence ID" value="TNC46557.1"/>
    <property type="molecule type" value="Genomic_DNA"/>
</dbReference>
<evidence type="ECO:0000313" key="3">
    <source>
        <dbReference type="EMBL" id="TNC46557.1"/>
    </source>
</evidence>
<dbReference type="InterPro" id="IPR006059">
    <property type="entry name" value="SBP"/>
</dbReference>
<dbReference type="OrthoDB" id="9812682at2"/>
<accession>A0A5C4MMM1</accession>
<dbReference type="GO" id="GO:0042597">
    <property type="term" value="C:periplasmic space"/>
    <property type="evidence" value="ECO:0007669"/>
    <property type="project" value="UniProtKB-SubCell"/>
</dbReference>
<comment type="caution">
    <text evidence="3">The sequence shown here is derived from an EMBL/GenBank/DDBJ whole genome shotgun (WGS) entry which is preliminary data.</text>
</comment>
<dbReference type="PANTHER" id="PTHR43649:SF12">
    <property type="entry name" value="DIACETYLCHITOBIOSE BINDING PROTEIN DASA"/>
    <property type="match status" value="1"/>
</dbReference>
<evidence type="ECO:0000256" key="2">
    <source>
        <dbReference type="ARBA" id="ARBA00008520"/>
    </source>
</evidence>
<organism evidence="3 4">
    <name type="scientific">Rubellimicrobium rubrum</name>
    <dbReference type="NCBI Taxonomy" id="2585369"/>
    <lineage>
        <taxon>Bacteria</taxon>
        <taxon>Pseudomonadati</taxon>
        <taxon>Pseudomonadota</taxon>
        <taxon>Alphaproteobacteria</taxon>
        <taxon>Rhodobacterales</taxon>
        <taxon>Roseobacteraceae</taxon>
        <taxon>Rubellimicrobium</taxon>
    </lineage>
</organism>
<dbReference type="PANTHER" id="PTHR43649">
    <property type="entry name" value="ARABINOSE-BINDING PROTEIN-RELATED"/>
    <property type="match status" value="1"/>
</dbReference>
<dbReference type="Pfam" id="PF13416">
    <property type="entry name" value="SBP_bac_8"/>
    <property type="match status" value="1"/>
</dbReference>